<evidence type="ECO:0000313" key="8">
    <source>
        <dbReference type="Proteomes" id="UP001597063"/>
    </source>
</evidence>
<reference evidence="8" key="1">
    <citation type="journal article" date="2019" name="Int. J. Syst. Evol. Microbiol.">
        <title>The Global Catalogue of Microorganisms (GCM) 10K type strain sequencing project: providing services to taxonomists for standard genome sequencing and annotation.</title>
        <authorList>
            <consortium name="The Broad Institute Genomics Platform"/>
            <consortium name="The Broad Institute Genome Sequencing Center for Infectious Disease"/>
            <person name="Wu L."/>
            <person name="Ma J."/>
        </authorList>
    </citation>
    <scope>NUCLEOTIDE SEQUENCE [LARGE SCALE GENOMIC DNA]</scope>
    <source>
        <strain evidence="8">JCM 9371</strain>
    </source>
</reference>
<dbReference type="InterPro" id="IPR018490">
    <property type="entry name" value="cNMP-bd_dom_sf"/>
</dbReference>
<dbReference type="Pfam" id="PF13545">
    <property type="entry name" value="HTH_Crp_2"/>
    <property type="match status" value="1"/>
</dbReference>
<keyword evidence="1" id="KW-0805">Transcription regulation</keyword>
<dbReference type="PROSITE" id="PS50042">
    <property type="entry name" value="CNMP_BINDING_3"/>
    <property type="match status" value="1"/>
</dbReference>
<dbReference type="InterPro" id="IPR012318">
    <property type="entry name" value="HTH_CRP"/>
</dbReference>
<feature type="domain" description="HTH crp-type" evidence="6">
    <location>
        <begin position="158"/>
        <end position="235"/>
    </location>
</feature>
<organism evidence="7 8">
    <name type="scientific">Actinomadura fibrosa</name>
    <dbReference type="NCBI Taxonomy" id="111802"/>
    <lineage>
        <taxon>Bacteria</taxon>
        <taxon>Bacillati</taxon>
        <taxon>Actinomycetota</taxon>
        <taxon>Actinomycetes</taxon>
        <taxon>Streptosporangiales</taxon>
        <taxon>Thermomonosporaceae</taxon>
        <taxon>Actinomadura</taxon>
    </lineage>
</organism>
<dbReference type="InterPro" id="IPR036388">
    <property type="entry name" value="WH-like_DNA-bd_sf"/>
</dbReference>
<evidence type="ECO:0000259" key="6">
    <source>
        <dbReference type="PROSITE" id="PS51063"/>
    </source>
</evidence>
<dbReference type="SMART" id="SM00419">
    <property type="entry name" value="HTH_CRP"/>
    <property type="match status" value="1"/>
</dbReference>
<evidence type="ECO:0000256" key="3">
    <source>
        <dbReference type="ARBA" id="ARBA00023163"/>
    </source>
</evidence>
<dbReference type="Gene3D" id="2.60.120.10">
    <property type="entry name" value="Jelly Rolls"/>
    <property type="match status" value="1"/>
</dbReference>
<dbReference type="EMBL" id="JBHTGP010000008">
    <property type="protein sequence ID" value="MFD0686131.1"/>
    <property type="molecule type" value="Genomic_DNA"/>
</dbReference>
<evidence type="ECO:0000256" key="1">
    <source>
        <dbReference type="ARBA" id="ARBA00023015"/>
    </source>
</evidence>
<dbReference type="SUPFAM" id="SSF51206">
    <property type="entry name" value="cAMP-binding domain-like"/>
    <property type="match status" value="1"/>
</dbReference>
<dbReference type="PROSITE" id="PS51063">
    <property type="entry name" value="HTH_CRP_2"/>
    <property type="match status" value="1"/>
</dbReference>
<proteinExistence type="predicted"/>
<feature type="domain" description="Cyclic nucleotide-binding" evidence="5">
    <location>
        <begin position="24"/>
        <end position="144"/>
    </location>
</feature>
<evidence type="ECO:0000259" key="5">
    <source>
        <dbReference type="PROSITE" id="PS50042"/>
    </source>
</evidence>
<evidence type="ECO:0000313" key="7">
    <source>
        <dbReference type="EMBL" id="MFD0686131.1"/>
    </source>
</evidence>
<evidence type="ECO:0000256" key="2">
    <source>
        <dbReference type="ARBA" id="ARBA00023125"/>
    </source>
</evidence>
<feature type="region of interest" description="Disordered" evidence="4">
    <location>
        <begin position="1"/>
        <end position="27"/>
    </location>
</feature>
<name>A0ABW2XIN6_9ACTN</name>
<protein>
    <submittedName>
        <fullName evidence="7">Crp/Fnr family transcriptional regulator</fullName>
    </submittedName>
</protein>
<dbReference type="CDD" id="cd00038">
    <property type="entry name" value="CAP_ED"/>
    <property type="match status" value="1"/>
</dbReference>
<dbReference type="PANTHER" id="PTHR24567:SF74">
    <property type="entry name" value="HTH-TYPE TRANSCRIPTIONAL REGULATOR ARCR"/>
    <property type="match status" value="1"/>
</dbReference>
<comment type="caution">
    <text evidence="7">The sequence shown here is derived from an EMBL/GenBank/DDBJ whole genome shotgun (WGS) entry which is preliminary data.</text>
</comment>
<dbReference type="Pfam" id="PF00027">
    <property type="entry name" value="cNMP_binding"/>
    <property type="match status" value="1"/>
</dbReference>
<feature type="compositionally biased region" description="Basic and acidic residues" evidence="4">
    <location>
        <begin position="1"/>
        <end position="10"/>
    </location>
</feature>
<dbReference type="SUPFAM" id="SSF46785">
    <property type="entry name" value="Winged helix' DNA-binding domain"/>
    <property type="match status" value="1"/>
</dbReference>
<accession>A0ABW2XIN6</accession>
<dbReference type="PANTHER" id="PTHR24567">
    <property type="entry name" value="CRP FAMILY TRANSCRIPTIONAL REGULATORY PROTEIN"/>
    <property type="match status" value="1"/>
</dbReference>
<keyword evidence="2" id="KW-0238">DNA-binding</keyword>
<dbReference type="InterPro" id="IPR000595">
    <property type="entry name" value="cNMP-bd_dom"/>
</dbReference>
<sequence length="247" mass="26459">MAGTSKRDGPARASAGAPAPRPGFWASLGSGQQTALRSVGRPRNYPVKAPLVYQGDESDHVIIIERGWAKVTSATEDGHDVVLAVRGPGDLLAESAVLAGRTRSATITALSPIRALVVPAARFTGFLDAHPEVWMLVTGTFVQRLDDSDRRLRAHVTSRGTQRLASLLADLAELSAQHAPPAADGSIDIGPPLSQEELGSWMDASRETVARALNGLRREGLIRTGWRRITVVDLPRLRAFAQDRDPA</sequence>
<keyword evidence="8" id="KW-1185">Reference proteome</keyword>
<evidence type="ECO:0000256" key="4">
    <source>
        <dbReference type="SAM" id="MobiDB-lite"/>
    </source>
</evidence>
<dbReference type="SMART" id="SM00100">
    <property type="entry name" value="cNMP"/>
    <property type="match status" value="1"/>
</dbReference>
<gene>
    <name evidence="7" type="ORF">ACFQZM_16640</name>
</gene>
<dbReference type="Gene3D" id="1.10.10.10">
    <property type="entry name" value="Winged helix-like DNA-binding domain superfamily/Winged helix DNA-binding domain"/>
    <property type="match status" value="1"/>
</dbReference>
<keyword evidence="3" id="KW-0804">Transcription</keyword>
<dbReference type="Proteomes" id="UP001597063">
    <property type="component" value="Unassembled WGS sequence"/>
</dbReference>
<dbReference type="InterPro" id="IPR036390">
    <property type="entry name" value="WH_DNA-bd_sf"/>
</dbReference>
<dbReference type="InterPro" id="IPR014710">
    <property type="entry name" value="RmlC-like_jellyroll"/>
</dbReference>
<dbReference type="RefSeq" id="WP_131764010.1">
    <property type="nucleotide sequence ID" value="NZ_CAACUY010000461.1"/>
</dbReference>
<dbReference type="PRINTS" id="PR00034">
    <property type="entry name" value="HTHCRP"/>
</dbReference>
<dbReference type="InterPro" id="IPR050397">
    <property type="entry name" value="Env_Response_Regulators"/>
</dbReference>